<feature type="transmembrane region" description="Helical" evidence="10">
    <location>
        <begin position="709"/>
        <end position="733"/>
    </location>
</feature>
<sequence length="774" mass="85964">MAHPESPTGFNEKELKSDFDPVSVSPELEQGHLQELEVDVDKVFHDLRQHSIDEDTSPYPEVRAVVPEVDDPGIPVVTTRMIFLGFVATILGSGVNQFFSLRQPSVHIVALVMQLLAFPCGVALANILPVKTISLGPLGSWCINPDRHFNIKEHTVITIMANVSIGFGSADATSIIQAAAKFYGFKLKTGFNVLVVLCCQLLGFGVAGLSAPWLVEPARIIWPGTLSICALLSTLHSRANAVANGWRVTRLRFFFYVTTAAFVWYFFPGLMFVALSYFTWICWIVPNNRVVNQLFGMQTGLGMSPITFDWSQVAFNTNPLLSPAWAALNVLAGFVIFFWGVVPAIFYTNTWFTGYLPLMTADVYDRFGLAYNVTQVTNLDGTLNVEAYRNYSPPFLGASFAFVYGLSFASITSALVHVYLWHGSDIWAAVKGRQPLDIHARLMKSYKKTPWYWYAGLTVVVVAMAIAMVEVYDVLLPVYGVFLALLVPAIYMIPCGIIQGITNVDANQLNVLAEFVGGYMFSGRPLANMVFKYLSVDVVNQGLFFAQDMKLGHYNKVPPRVVFFAQGTATVLGALTQVGVTTWMLGHINDVCTTDQADNFSCPNGRTTYSSSVIWGLIGPARLYSVGKIYSSLLHFFWLGALMPIVTWLLHKYTGKKIFELINWPLIFVGTWNVPPATGINYSSWALVNWIFNWWIMRRFFAWWTKYNYVLAAALDTGTALSGIIIFFCISYPGAVFPDWWGNTVFVNTDDGNGIPFLDLPAAGYFGPANGTWS</sequence>
<dbReference type="GO" id="GO:0015031">
    <property type="term" value="P:protein transport"/>
    <property type="evidence" value="ECO:0007669"/>
    <property type="project" value="UniProtKB-KW"/>
</dbReference>
<dbReference type="NCBIfam" id="TIGR00727">
    <property type="entry name" value="ISP4_OPT"/>
    <property type="match status" value="1"/>
</dbReference>
<comment type="caution">
    <text evidence="11">The sequence shown here is derived from an EMBL/GenBank/DDBJ whole genome shotgun (WGS) entry which is preliminary data.</text>
</comment>
<dbReference type="GO" id="GO:0035673">
    <property type="term" value="F:oligopeptide transmembrane transporter activity"/>
    <property type="evidence" value="ECO:0007669"/>
    <property type="project" value="InterPro"/>
</dbReference>
<evidence type="ECO:0000256" key="3">
    <source>
        <dbReference type="ARBA" id="ARBA00022448"/>
    </source>
</evidence>
<evidence type="ECO:0000313" key="11">
    <source>
        <dbReference type="EMBL" id="KAF2098194.1"/>
    </source>
</evidence>
<feature type="transmembrane region" description="Helical" evidence="10">
    <location>
        <begin position="395"/>
        <end position="421"/>
    </location>
</feature>
<proteinExistence type="inferred from homology"/>
<evidence type="ECO:0000256" key="8">
    <source>
        <dbReference type="ARBA" id="ARBA00023136"/>
    </source>
</evidence>
<comment type="similarity">
    <text evidence="2">Belongs to the oligopeptide OPT transporter family.</text>
</comment>
<feature type="transmembrane region" description="Helical" evidence="10">
    <location>
        <begin position="290"/>
        <end position="308"/>
    </location>
</feature>
<dbReference type="Proteomes" id="UP000799772">
    <property type="component" value="Unassembled WGS sequence"/>
</dbReference>
<feature type="transmembrane region" description="Helical" evidence="10">
    <location>
        <begin position="191"/>
        <end position="214"/>
    </location>
</feature>
<keyword evidence="8 10" id="KW-0472">Membrane</keyword>
<reference evidence="11" key="1">
    <citation type="journal article" date="2020" name="Stud. Mycol.">
        <title>101 Dothideomycetes genomes: a test case for predicting lifestyles and emergence of pathogens.</title>
        <authorList>
            <person name="Haridas S."/>
            <person name="Albert R."/>
            <person name="Binder M."/>
            <person name="Bloem J."/>
            <person name="Labutti K."/>
            <person name="Salamov A."/>
            <person name="Andreopoulos B."/>
            <person name="Baker S."/>
            <person name="Barry K."/>
            <person name="Bills G."/>
            <person name="Bluhm B."/>
            <person name="Cannon C."/>
            <person name="Castanera R."/>
            <person name="Culley D."/>
            <person name="Daum C."/>
            <person name="Ezra D."/>
            <person name="Gonzalez J."/>
            <person name="Henrissat B."/>
            <person name="Kuo A."/>
            <person name="Liang C."/>
            <person name="Lipzen A."/>
            <person name="Lutzoni F."/>
            <person name="Magnuson J."/>
            <person name="Mondo S."/>
            <person name="Nolan M."/>
            <person name="Ohm R."/>
            <person name="Pangilinan J."/>
            <person name="Park H.-J."/>
            <person name="Ramirez L."/>
            <person name="Alfaro M."/>
            <person name="Sun H."/>
            <person name="Tritt A."/>
            <person name="Yoshinaga Y."/>
            <person name="Zwiers L.-H."/>
            <person name="Turgeon B."/>
            <person name="Goodwin S."/>
            <person name="Spatafora J."/>
            <person name="Crous P."/>
            <person name="Grigoriev I."/>
        </authorList>
    </citation>
    <scope>NUCLEOTIDE SEQUENCE</scope>
    <source>
        <strain evidence="11">CBS 133067</strain>
    </source>
</reference>
<feature type="transmembrane region" description="Helical" evidence="10">
    <location>
        <begin position="81"/>
        <end position="99"/>
    </location>
</feature>
<feature type="transmembrane region" description="Helical" evidence="10">
    <location>
        <begin position="253"/>
        <end position="278"/>
    </location>
</feature>
<evidence type="ECO:0000256" key="9">
    <source>
        <dbReference type="SAM" id="MobiDB-lite"/>
    </source>
</evidence>
<feature type="transmembrane region" description="Helical" evidence="10">
    <location>
        <begin position="320"/>
        <end position="347"/>
    </location>
</feature>
<keyword evidence="4 10" id="KW-0812">Transmembrane</keyword>
<evidence type="ECO:0000256" key="10">
    <source>
        <dbReference type="SAM" id="Phobius"/>
    </source>
</evidence>
<feature type="region of interest" description="Disordered" evidence="9">
    <location>
        <begin position="1"/>
        <end position="24"/>
    </location>
</feature>
<dbReference type="AlphaFoldDB" id="A0A9P4IFK1"/>
<comment type="subcellular location">
    <subcellularLocation>
        <location evidence="1">Membrane</location>
        <topology evidence="1">Multi-pass membrane protein</topology>
    </subcellularLocation>
</comment>
<feature type="transmembrane region" description="Helical" evidence="10">
    <location>
        <begin position="629"/>
        <end position="651"/>
    </location>
</feature>
<feature type="transmembrane region" description="Helical" evidence="10">
    <location>
        <begin position="105"/>
        <end position="128"/>
    </location>
</feature>
<dbReference type="OrthoDB" id="9986677at2759"/>
<evidence type="ECO:0000256" key="7">
    <source>
        <dbReference type="ARBA" id="ARBA00022989"/>
    </source>
</evidence>
<dbReference type="InterPro" id="IPR004813">
    <property type="entry name" value="OPT"/>
</dbReference>
<feature type="transmembrane region" description="Helical" evidence="10">
    <location>
        <begin position="451"/>
        <end position="469"/>
    </location>
</feature>
<dbReference type="PANTHER" id="PTHR22601">
    <property type="entry name" value="ISP4 LIKE PROTEIN"/>
    <property type="match status" value="1"/>
</dbReference>
<feature type="transmembrane region" description="Helical" evidence="10">
    <location>
        <begin position="475"/>
        <end position="493"/>
    </location>
</feature>
<evidence type="ECO:0000256" key="2">
    <source>
        <dbReference type="ARBA" id="ARBA00008807"/>
    </source>
</evidence>
<name>A0A9P4IFK1_9PEZI</name>
<dbReference type="InterPro" id="IPR004648">
    <property type="entry name" value="Oligpept_transpt"/>
</dbReference>
<feature type="transmembrane region" description="Helical" evidence="10">
    <location>
        <begin position="220"/>
        <end position="241"/>
    </location>
</feature>
<accession>A0A9P4IFK1</accession>
<organism evidence="11 12">
    <name type="scientific">Rhizodiscina lignyota</name>
    <dbReference type="NCBI Taxonomy" id="1504668"/>
    <lineage>
        <taxon>Eukaryota</taxon>
        <taxon>Fungi</taxon>
        <taxon>Dikarya</taxon>
        <taxon>Ascomycota</taxon>
        <taxon>Pezizomycotina</taxon>
        <taxon>Dothideomycetes</taxon>
        <taxon>Pleosporomycetidae</taxon>
        <taxon>Aulographales</taxon>
        <taxon>Rhizodiscinaceae</taxon>
        <taxon>Rhizodiscina</taxon>
    </lineage>
</organism>
<gene>
    <name evidence="11" type="ORF">NA57DRAFT_40136</name>
</gene>
<dbReference type="Pfam" id="PF03169">
    <property type="entry name" value="OPT"/>
    <property type="match status" value="1"/>
</dbReference>
<evidence type="ECO:0000256" key="4">
    <source>
        <dbReference type="ARBA" id="ARBA00022692"/>
    </source>
</evidence>
<evidence type="ECO:0000313" key="12">
    <source>
        <dbReference type="Proteomes" id="UP000799772"/>
    </source>
</evidence>
<protein>
    <submittedName>
        <fullName evidence="11">Small oligopeptide transporter, OPT family</fullName>
    </submittedName>
</protein>
<keyword evidence="7 10" id="KW-1133">Transmembrane helix</keyword>
<keyword evidence="3" id="KW-0813">Transport</keyword>
<dbReference type="GO" id="GO:0016020">
    <property type="term" value="C:membrane"/>
    <property type="evidence" value="ECO:0007669"/>
    <property type="project" value="UniProtKB-SubCell"/>
</dbReference>
<dbReference type="NCBIfam" id="TIGR00728">
    <property type="entry name" value="OPT_sfam"/>
    <property type="match status" value="1"/>
</dbReference>
<evidence type="ECO:0000256" key="1">
    <source>
        <dbReference type="ARBA" id="ARBA00004141"/>
    </source>
</evidence>
<evidence type="ECO:0000256" key="6">
    <source>
        <dbReference type="ARBA" id="ARBA00022927"/>
    </source>
</evidence>
<keyword evidence="6" id="KW-0653">Protein transport</keyword>
<keyword evidence="5" id="KW-0571">Peptide transport</keyword>
<dbReference type="EMBL" id="ML978127">
    <property type="protein sequence ID" value="KAF2098194.1"/>
    <property type="molecule type" value="Genomic_DNA"/>
</dbReference>
<keyword evidence="12" id="KW-1185">Reference proteome</keyword>
<evidence type="ECO:0000256" key="5">
    <source>
        <dbReference type="ARBA" id="ARBA00022856"/>
    </source>
</evidence>